<reference evidence="1 2" key="1">
    <citation type="submission" date="2019-08" db="EMBL/GenBank/DDBJ databases">
        <authorList>
            <person name="Dhanesh K."/>
            <person name="Kumar G."/>
            <person name="Sasikala C."/>
            <person name="Venkata Ramana C."/>
        </authorList>
    </citation>
    <scope>NUCLEOTIDE SEQUENCE [LARGE SCALE GENOMIC DNA]</scope>
    <source>
        <strain evidence="1 2">JC645</strain>
    </source>
</reference>
<name>A0A5M6CYM6_9BACT</name>
<comment type="caution">
    <text evidence="1">The sequence shown here is derived from an EMBL/GenBank/DDBJ whole genome shotgun (WGS) entry which is preliminary data.</text>
</comment>
<sequence>MRRQLLGSNSGSCQHSQSVNADWPFRRTSAGKNWVRQSGHDSLQHDLMENQRKPAMKSFVKQTEFTLLPYIRSYSQFTTAVWSAKQRDPNASDSLAPVKAMLDYTGRKLGKAGSKATAAGGQPSSSVRRFLTEVFYRLSTFLMWVILYRFDGKNVPVACKIVPLHMEKMYRLMSKNVPAILSLSQRKEN</sequence>
<dbReference type="RefSeq" id="WP_161604806.1">
    <property type="nucleotide sequence ID" value="NZ_VWOX01000035.1"/>
</dbReference>
<evidence type="ECO:0000313" key="1">
    <source>
        <dbReference type="EMBL" id="KAA5537985.1"/>
    </source>
</evidence>
<protein>
    <submittedName>
        <fullName evidence="1">Uncharacterized protein</fullName>
    </submittedName>
</protein>
<evidence type="ECO:0000313" key="2">
    <source>
        <dbReference type="Proteomes" id="UP000324479"/>
    </source>
</evidence>
<keyword evidence="2" id="KW-1185">Reference proteome</keyword>
<organism evidence="1 2">
    <name type="scientific">Roseiconus nitratireducens</name>
    <dbReference type="NCBI Taxonomy" id="2605748"/>
    <lineage>
        <taxon>Bacteria</taxon>
        <taxon>Pseudomonadati</taxon>
        <taxon>Planctomycetota</taxon>
        <taxon>Planctomycetia</taxon>
        <taxon>Pirellulales</taxon>
        <taxon>Pirellulaceae</taxon>
        <taxon>Roseiconus</taxon>
    </lineage>
</organism>
<accession>A0A5M6CYM6</accession>
<dbReference type="EMBL" id="VWOX01000035">
    <property type="protein sequence ID" value="KAA5537985.1"/>
    <property type="molecule type" value="Genomic_DNA"/>
</dbReference>
<dbReference type="Proteomes" id="UP000324479">
    <property type="component" value="Unassembled WGS sequence"/>
</dbReference>
<dbReference type="AlphaFoldDB" id="A0A5M6CYM6"/>
<proteinExistence type="predicted"/>
<gene>
    <name evidence="1" type="ORF">FYK55_27980</name>
</gene>